<feature type="signal peptide" evidence="1">
    <location>
        <begin position="1"/>
        <end position="18"/>
    </location>
</feature>
<feature type="non-terminal residue" evidence="2">
    <location>
        <position position="1"/>
    </location>
</feature>
<sequence>SVYHFLILIIYLIRAIYPELFSNDLDISDYDMFCCYAGTWPQMYFYSTVDHIVPYEGVEKVIRMRSSIGIPLEIKCWNDTEHARHLFVHEEEYTEMC</sequence>
<name>A0A0B6YRH3_9EUPU</name>
<gene>
    <name evidence="2" type="primary">ORF34308</name>
</gene>
<proteinExistence type="predicted"/>
<feature type="chain" id="PRO_5002110836" evidence="1">
    <location>
        <begin position="19"/>
        <end position="97"/>
    </location>
</feature>
<organism evidence="2">
    <name type="scientific">Arion vulgaris</name>
    <dbReference type="NCBI Taxonomy" id="1028688"/>
    <lineage>
        <taxon>Eukaryota</taxon>
        <taxon>Metazoa</taxon>
        <taxon>Spiralia</taxon>
        <taxon>Lophotrochozoa</taxon>
        <taxon>Mollusca</taxon>
        <taxon>Gastropoda</taxon>
        <taxon>Heterobranchia</taxon>
        <taxon>Euthyneura</taxon>
        <taxon>Panpulmonata</taxon>
        <taxon>Eupulmonata</taxon>
        <taxon>Stylommatophora</taxon>
        <taxon>Helicina</taxon>
        <taxon>Arionoidea</taxon>
        <taxon>Arionidae</taxon>
        <taxon>Arion</taxon>
    </lineage>
</organism>
<evidence type="ECO:0000313" key="2">
    <source>
        <dbReference type="EMBL" id="CEK58823.1"/>
    </source>
</evidence>
<dbReference type="EMBL" id="HACG01011958">
    <property type="protein sequence ID" value="CEK58823.1"/>
    <property type="molecule type" value="Transcribed_RNA"/>
</dbReference>
<dbReference type="AlphaFoldDB" id="A0A0B6YRH3"/>
<dbReference type="Pfam" id="PF05705">
    <property type="entry name" value="DUF829"/>
    <property type="match status" value="1"/>
</dbReference>
<keyword evidence="1" id="KW-0732">Signal</keyword>
<evidence type="ECO:0000256" key="1">
    <source>
        <dbReference type="SAM" id="SignalP"/>
    </source>
</evidence>
<reference evidence="2" key="1">
    <citation type="submission" date="2014-12" db="EMBL/GenBank/DDBJ databases">
        <title>Insight into the proteome of Arion vulgaris.</title>
        <authorList>
            <person name="Aradska J."/>
            <person name="Bulat T."/>
            <person name="Smidak R."/>
            <person name="Sarate P."/>
            <person name="Gangsoo J."/>
            <person name="Sialana F."/>
            <person name="Bilban M."/>
            <person name="Lubec G."/>
        </authorList>
    </citation>
    <scope>NUCLEOTIDE SEQUENCE</scope>
    <source>
        <tissue evidence="2">Skin</tissue>
    </source>
</reference>
<dbReference type="InterPro" id="IPR008547">
    <property type="entry name" value="DUF829_TMEM53"/>
</dbReference>
<feature type="non-terminal residue" evidence="2">
    <location>
        <position position="97"/>
    </location>
</feature>
<protein>
    <submittedName>
        <fullName evidence="2">Uncharacterized protein</fullName>
    </submittedName>
</protein>
<accession>A0A0B6YRH3</accession>